<evidence type="ECO:0000313" key="1">
    <source>
        <dbReference type="EMBL" id="CRL03492.1"/>
    </source>
</evidence>
<protein>
    <submittedName>
        <fullName evidence="1">CLUMA_CG016829, isoform A</fullName>
    </submittedName>
</protein>
<accession>A0A1J1IV79</accession>
<name>A0A1J1IV79_9DIPT</name>
<dbReference type="AlphaFoldDB" id="A0A1J1IV79"/>
<gene>
    <name evidence="1" type="ORF">CLUMA_CG016829</name>
</gene>
<reference evidence="1 2" key="1">
    <citation type="submission" date="2015-04" db="EMBL/GenBank/DDBJ databases">
        <authorList>
            <person name="Syromyatnikov M.Y."/>
            <person name="Popov V.N."/>
        </authorList>
    </citation>
    <scope>NUCLEOTIDE SEQUENCE [LARGE SCALE GENOMIC DNA]</scope>
</reference>
<dbReference type="Proteomes" id="UP000183832">
    <property type="component" value="Unassembled WGS sequence"/>
</dbReference>
<organism evidence="1 2">
    <name type="scientific">Clunio marinus</name>
    <dbReference type="NCBI Taxonomy" id="568069"/>
    <lineage>
        <taxon>Eukaryota</taxon>
        <taxon>Metazoa</taxon>
        <taxon>Ecdysozoa</taxon>
        <taxon>Arthropoda</taxon>
        <taxon>Hexapoda</taxon>
        <taxon>Insecta</taxon>
        <taxon>Pterygota</taxon>
        <taxon>Neoptera</taxon>
        <taxon>Endopterygota</taxon>
        <taxon>Diptera</taxon>
        <taxon>Nematocera</taxon>
        <taxon>Chironomoidea</taxon>
        <taxon>Chironomidae</taxon>
        <taxon>Clunio</taxon>
    </lineage>
</organism>
<dbReference type="EMBL" id="CVRI01000059">
    <property type="protein sequence ID" value="CRL03492.1"/>
    <property type="molecule type" value="Genomic_DNA"/>
</dbReference>
<sequence length="144" mass="16781">MQFTALEHSLIVSQQLCSNMHTQQRLVQKLITFCVGLPKGQFIIAKLPLDVQVSRMTRAHSVNNGFAFSARDKHFPGPLQNCFIVGVFSQQQQQQRNKPRVKDFLMRQAVRYKFEASIIIVHMFYQVTMKSQMCNIKYNSRTRK</sequence>
<evidence type="ECO:0000313" key="2">
    <source>
        <dbReference type="Proteomes" id="UP000183832"/>
    </source>
</evidence>
<proteinExistence type="predicted"/>
<keyword evidence="2" id="KW-1185">Reference proteome</keyword>